<name>A0A919MH00_9ACTN</name>
<accession>A0A919MH00</accession>
<dbReference type="AlphaFoldDB" id="A0A919MH00"/>
<evidence type="ECO:0000313" key="1">
    <source>
        <dbReference type="EMBL" id="GIE14404.1"/>
    </source>
</evidence>
<evidence type="ECO:0000313" key="2">
    <source>
        <dbReference type="Proteomes" id="UP000598174"/>
    </source>
</evidence>
<proteinExistence type="predicted"/>
<keyword evidence="2" id="KW-1185">Reference proteome</keyword>
<organism evidence="1 2">
    <name type="scientific">Paractinoplanes ferrugineus</name>
    <dbReference type="NCBI Taxonomy" id="113564"/>
    <lineage>
        <taxon>Bacteria</taxon>
        <taxon>Bacillati</taxon>
        <taxon>Actinomycetota</taxon>
        <taxon>Actinomycetes</taxon>
        <taxon>Micromonosporales</taxon>
        <taxon>Micromonosporaceae</taxon>
        <taxon>Paractinoplanes</taxon>
    </lineage>
</organism>
<reference evidence="1" key="1">
    <citation type="submission" date="2021-01" db="EMBL/GenBank/DDBJ databases">
        <title>Whole genome shotgun sequence of Actinoplanes ferrugineus NBRC 15555.</title>
        <authorList>
            <person name="Komaki H."/>
            <person name="Tamura T."/>
        </authorList>
    </citation>
    <scope>NUCLEOTIDE SEQUENCE</scope>
    <source>
        <strain evidence="1">NBRC 15555</strain>
    </source>
</reference>
<sequence length="64" mass="6610">MALEDLFVLLVIVRVEGPTPAGGAYGAVPTGGGIAPWTIGCRIPATRSPAWRCSPAWSRKCGNG</sequence>
<gene>
    <name evidence="1" type="ORF">Afe05nite_62440</name>
</gene>
<protein>
    <submittedName>
        <fullName evidence="1">Uncharacterized protein</fullName>
    </submittedName>
</protein>
<dbReference type="EMBL" id="BOMM01000055">
    <property type="protein sequence ID" value="GIE14404.1"/>
    <property type="molecule type" value="Genomic_DNA"/>
</dbReference>
<dbReference type="Proteomes" id="UP000598174">
    <property type="component" value="Unassembled WGS sequence"/>
</dbReference>
<comment type="caution">
    <text evidence="1">The sequence shown here is derived from an EMBL/GenBank/DDBJ whole genome shotgun (WGS) entry which is preliminary data.</text>
</comment>